<feature type="non-terminal residue" evidence="2">
    <location>
        <position position="144"/>
    </location>
</feature>
<evidence type="ECO:0000313" key="3">
    <source>
        <dbReference type="Proteomes" id="UP000265618"/>
    </source>
</evidence>
<evidence type="ECO:0000313" key="2">
    <source>
        <dbReference type="EMBL" id="GIQ90930.1"/>
    </source>
</evidence>
<dbReference type="Proteomes" id="UP000265618">
    <property type="component" value="Unassembled WGS sequence"/>
</dbReference>
<gene>
    <name evidence="2" type="ORF">KIPB_013934</name>
</gene>
<evidence type="ECO:0000256" key="1">
    <source>
        <dbReference type="SAM" id="MobiDB-lite"/>
    </source>
</evidence>
<accession>A0A9K3GQH7</accession>
<feature type="region of interest" description="Disordered" evidence="1">
    <location>
        <begin position="125"/>
        <end position="144"/>
    </location>
</feature>
<dbReference type="EMBL" id="BDIP01006888">
    <property type="protein sequence ID" value="GIQ90930.1"/>
    <property type="molecule type" value="Genomic_DNA"/>
</dbReference>
<comment type="caution">
    <text evidence="2">The sequence shown here is derived from an EMBL/GenBank/DDBJ whole genome shotgun (WGS) entry which is preliminary data.</text>
</comment>
<feature type="compositionally biased region" description="Pro residues" evidence="1">
    <location>
        <begin position="128"/>
        <end position="144"/>
    </location>
</feature>
<reference evidence="2 3" key="1">
    <citation type="journal article" date="2018" name="PLoS ONE">
        <title>The draft genome of Kipferlia bialata reveals reductive genome evolution in fornicate parasites.</title>
        <authorList>
            <person name="Tanifuji G."/>
            <person name="Takabayashi S."/>
            <person name="Kume K."/>
            <person name="Takagi M."/>
            <person name="Nakayama T."/>
            <person name="Kamikawa R."/>
            <person name="Inagaki Y."/>
            <person name="Hashimoto T."/>
        </authorList>
    </citation>
    <scope>NUCLEOTIDE SEQUENCE [LARGE SCALE GENOMIC DNA]</scope>
    <source>
        <strain evidence="2">NY0173</strain>
    </source>
</reference>
<keyword evidence="3" id="KW-1185">Reference proteome</keyword>
<name>A0A9K3GQH7_9EUKA</name>
<feature type="non-terminal residue" evidence="2">
    <location>
        <position position="1"/>
    </location>
</feature>
<evidence type="ECO:0008006" key="4">
    <source>
        <dbReference type="Google" id="ProtNLM"/>
    </source>
</evidence>
<organism evidence="2 3">
    <name type="scientific">Kipferlia bialata</name>
    <dbReference type="NCBI Taxonomy" id="797122"/>
    <lineage>
        <taxon>Eukaryota</taxon>
        <taxon>Metamonada</taxon>
        <taxon>Carpediemonas-like organisms</taxon>
        <taxon>Kipferlia</taxon>
    </lineage>
</organism>
<protein>
    <recommendedName>
        <fullName evidence="4">VWFD domain-containing protein</fullName>
    </recommendedName>
</protein>
<sequence length="144" mass="15682">TGKDADFYKYEVTLDGATFPNGGAKLMTYLVRGSGRQFWQVYVTMYADFYGAYGICGQFDGTSSTDLTTSEGNETSLTNGVFGHARRYAGELGSYYACDDTGELFCSIFWQHRADSCATSYSLSHTPTLPPTLPPPPPPPPLSL</sequence>
<proteinExistence type="predicted"/>
<dbReference type="AlphaFoldDB" id="A0A9K3GQH7"/>